<comment type="caution">
    <text evidence="1">The sequence shown here is derived from an EMBL/GenBank/DDBJ whole genome shotgun (WGS) entry which is preliminary data.</text>
</comment>
<keyword evidence="2" id="KW-1185">Reference proteome</keyword>
<dbReference type="AlphaFoldDB" id="A0A8T0SGW0"/>
<evidence type="ECO:0000313" key="1">
    <source>
        <dbReference type="EMBL" id="KAG2595539.1"/>
    </source>
</evidence>
<organism evidence="1 2">
    <name type="scientific">Panicum virgatum</name>
    <name type="common">Blackwell switchgrass</name>
    <dbReference type="NCBI Taxonomy" id="38727"/>
    <lineage>
        <taxon>Eukaryota</taxon>
        <taxon>Viridiplantae</taxon>
        <taxon>Streptophyta</taxon>
        <taxon>Embryophyta</taxon>
        <taxon>Tracheophyta</taxon>
        <taxon>Spermatophyta</taxon>
        <taxon>Magnoliopsida</taxon>
        <taxon>Liliopsida</taxon>
        <taxon>Poales</taxon>
        <taxon>Poaceae</taxon>
        <taxon>PACMAD clade</taxon>
        <taxon>Panicoideae</taxon>
        <taxon>Panicodae</taxon>
        <taxon>Paniceae</taxon>
        <taxon>Panicinae</taxon>
        <taxon>Panicum</taxon>
        <taxon>Panicum sect. Hiantes</taxon>
    </lineage>
</organism>
<gene>
    <name evidence="1" type="ORF">PVAP13_5KG083874</name>
</gene>
<accession>A0A8T0SGW0</accession>
<dbReference type="Proteomes" id="UP000823388">
    <property type="component" value="Chromosome 5K"/>
</dbReference>
<sequence>MAGGPHEDESATVTFSHPMPLLVPIVHDGVLGCLGDEGQQITQVVQSTESITAEAILNETPDNEKFKYDHNVLFGCNALLILH</sequence>
<proteinExistence type="predicted"/>
<evidence type="ECO:0000313" key="2">
    <source>
        <dbReference type="Proteomes" id="UP000823388"/>
    </source>
</evidence>
<protein>
    <submittedName>
        <fullName evidence="1">Uncharacterized protein</fullName>
    </submittedName>
</protein>
<dbReference type="EMBL" id="CM029045">
    <property type="protein sequence ID" value="KAG2595539.1"/>
    <property type="molecule type" value="Genomic_DNA"/>
</dbReference>
<reference evidence="1" key="1">
    <citation type="submission" date="2020-05" db="EMBL/GenBank/DDBJ databases">
        <title>WGS assembly of Panicum virgatum.</title>
        <authorList>
            <person name="Lovell J.T."/>
            <person name="Jenkins J."/>
            <person name="Shu S."/>
            <person name="Juenger T.E."/>
            <person name="Schmutz J."/>
        </authorList>
    </citation>
    <scope>NUCLEOTIDE SEQUENCE</scope>
    <source>
        <strain evidence="1">AP13</strain>
    </source>
</reference>
<name>A0A8T0SGW0_PANVG</name>